<dbReference type="GO" id="GO:0055052">
    <property type="term" value="C:ATP-binding cassette (ABC) transporter complex, substrate-binding subunit-containing"/>
    <property type="evidence" value="ECO:0007669"/>
    <property type="project" value="TreeGrafter"/>
</dbReference>
<keyword evidence="8" id="KW-1185">Reference proteome</keyword>
<dbReference type="EMBL" id="CP001618">
    <property type="protein sequence ID" value="ACQ79741.1"/>
    <property type="molecule type" value="Genomic_DNA"/>
</dbReference>
<evidence type="ECO:0000256" key="6">
    <source>
        <dbReference type="SAM" id="SignalP"/>
    </source>
</evidence>
<dbReference type="Proteomes" id="UP000007962">
    <property type="component" value="Chromosome"/>
</dbReference>
<keyword evidence="4 6" id="KW-0732">Signal</keyword>
<dbReference type="InterPro" id="IPR006059">
    <property type="entry name" value="SBP"/>
</dbReference>
<comment type="similarity">
    <text evidence="1">Belongs to the bacterial solute-binding protein 1 family.</text>
</comment>
<feature type="chain" id="PRO_5002946838" evidence="6">
    <location>
        <begin position="29"/>
        <end position="424"/>
    </location>
</feature>
<dbReference type="RefSeq" id="WP_015881981.1">
    <property type="nucleotide sequence ID" value="NC_012669.1"/>
</dbReference>
<name>C5C2Q5_BEUC1</name>
<gene>
    <name evidence="7" type="ordered locus">Bcav_1485</name>
</gene>
<evidence type="ECO:0000313" key="7">
    <source>
        <dbReference type="EMBL" id="ACQ79741.1"/>
    </source>
</evidence>
<dbReference type="Pfam" id="PF13416">
    <property type="entry name" value="SBP_bac_8"/>
    <property type="match status" value="1"/>
</dbReference>
<feature type="region of interest" description="Disordered" evidence="5">
    <location>
        <begin position="23"/>
        <end position="50"/>
    </location>
</feature>
<evidence type="ECO:0000313" key="8">
    <source>
        <dbReference type="Proteomes" id="UP000007962"/>
    </source>
</evidence>
<evidence type="ECO:0000256" key="2">
    <source>
        <dbReference type="ARBA" id="ARBA00022448"/>
    </source>
</evidence>
<feature type="signal peptide" evidence="6">
    <location>
        <begin position="1"/>
        <end position="28"/>
    </location>
</feature>
<dbReference type="STRING" id="471853.Bcav_1485"/>
<dbReference type="eggNOG" id="COG2182">
    <property type="taxonomic scope" value="Bacteria"/>
</dbReference>
<dbReference type="KEGG" id="bcv:Bcav_1485"/>
<dbReference type="GO" id="GO:0015768">
    <property type="term" value="P:maltose transport"/>
    <property type="evidence" value="ECO:0007669"/>
    <property type="project" value="TreeGrafter"/>
</dbReference>
<sequence length="424" mass="44211">MKQRLTLATALAASAALALTACSGGASGAEDDESPTPSAEESEAPSDLTGSLEIWTDGTKFPAVEAIIATFEADYPGVDVELVQKNFSDIGNDFTTQVPTGEGPDIIVTPHDAIGNFVKAGLIAPVELGALADALNPVAVEAFSVDGQAYGVPYALENIGLIRNNALTTDAPETWDEMLASTDAVGAEFGMVTAVTEAGNPYNMYPVETSFGSEIFARDDQGNYLPELTLGNEEGFAFAEWLGTQGPGGTGAFDPAMTDDIAKQAFLDGRAPYFLSGPWQGADIREAGLDVDVLPVPSAGGEPSRPFVGVQGFVVSAESENQLLANEFLTSYVGSVEGQLELFRYGPGTPALTEAAESPEVTDDPLNAGFAAAGADGVPMPSIPEMGLVWVPWGRAQVDIMNGADPRATWQTMADNIQQAIDES</sequence>
<evidence type="ECO:0000256" key="4">
    <source>
        <dbReference type="ARBA" id="ARBA00022729"/>
    </source>
</evidence>
<keyword evidence="2" id="KW-0813">Transport</keyword>
<organism evidence="7 8">
    <name type="scientific">Beutenbergia cavernae (strain ATCC BAA-8 / DSM 12333 / CCUG 43141 / JCM 11478 / NBRC 16432 / NCIMB 13614 / HKI 0122)</name>
    <dbReference type="NCBI Taxonomy" id="471853"/>
    <lineage>
        <taxon>Bacteria</taxon>
        <taxon>Bacillati</taxon>
        <taxon>Actinomycetota</taxon>
        <taxon>Actinomycetes</taxon>
        <taxon>Micrococcales</taxon>
        <taxon>Beutenbergiaceae</taxon>
        <taxon>Beutenbergia</taxon>
    </lineage>
</organism>
<dbReference type="GO" id="GO:0015144">
    <property type="term" value="F:carbohydrate transmembrane transporter activity"/>
    <property type="evidence" value="ECO:0007669"/>
    <property type="project" value="InterPro"/>
</dbReference>
<feature type="compositionally biased region" description="Acidic residues" evidence="5">
    <location>
        <begin position="29"/>
        <end position="44"/>
    </location>
</feature>
<dbReference type="PRINTS" id="PR00181">
    <property type="entry name" value="MALTOSEBP"/>
</dbReference>
<dbReference type="OrthoDB" id="9766758at2"/>
<evidence type="ECO:0000256" key="5">
    <source>
        <dbReference type="SAM" id="MobiDB-lite"/>
    </source>
</evidence>
<dbReference type="Gene3D" id="3.40.190.10">
    <property type="entry name" value="Periplasmic binding protein-like II"/>
    <property type="match status" value="2"/>
</dbReference>
<dbReference type="PROSITE" id="PS51257">
    <property type="entry name" value="PROKAR_LIPOPROTEIN"/>
    <property type="match status" value="1"/>
</dbReference>
<dbReference type="SUPFAM" id="SSF53850">
    <property type="entry name" value="Periplasmic binding protein-like II"/>
    <property type="match status" value="1"/>
</dbReference>
<proteinExistence type="inferred from homology"/>
<dbReference type="PANTHER" id="PTHR30061:SF50">
    <property type="entry name" value="MALTOSE_MALTODEXTRIN-BINDING PERIPLASMIC PROTEIN"/>
    <property type="match status" value="1"/>
</dbReference>
<protein>
    <submittedName>
        <fullName evidence="7">Extracellular solute-binding protein family 1</fullName>
    </submittedName>
</protein>
<dbReference type="HOGENOM" id="CLU_031285_17_0_11"/>
<dbReference type="AlphaFoldDB" id="C5C2Q5"/>
<reference evidence="7 8" key="1">
    <citation type="journal article" date="2009" name="Stand. Genomic Sci.">
        <title>Complete genome sequence of Beutenbergia cavernae type strain (HKI 0122).</title>
        <authorList>
            <person name="Land M."/>
            <person name="Pukall R."/>
            <person name="Abt B."/>
            <person name="Goker M."/>
            <person name="Rohde M."/>
            <person name="Glavina Del Rio T."/>
            <person name="Tice H."/>
            <person name="Copeland A."/>
            <person name="Cheng J.F."/>
            <person name="Lucas S."/>
            <person name="Chen F."/>
            <person name="Nolan M."/>
            <person name="Bruce D."/>
            <person name="Goodwin L."/>
            <person name="Pitluck S."/>
            <person name="Ivanova N."/>
            <person name="Mavromatis K."/>
            <person name="Ovchinnikova G."/>
            <person name="Pati A."/>
            <person name="Chen A."/>
            <person name="Palaniappan K."/>
            <person name="Hauser L."/>
            <person name="Chang Y.J."/>
            <person name="Jefferies C.C."/>
            <person name="Saunders E."/>
            <person name="Brettin T."/>
            <person name="Detter J.C."/>
            <person name="Han C."/>
            <person name="Chain P."/>
            <person name="Bristow J."/>
            <person name="Eisen J.A."/>
            <person name="Markowitz V."/>
            <person name="Hugenholtz P."/>
            <person name="Kyrpides N.C."/>
            <person name="Klenk H.P."/>
            <person name="Lapidus A."/>
        </authorList>
    </citation>
    <scope>NUCLEOTIDE SEQUENCE [LARGE SCALE GENOMIC DNA]</scope>
    <source>
        <strain evidence="8">ATCC BAA-8 / DSM 12333 / NBRC 16432</strain>
    </source>
</reference>
<dbReference type="GO" id="GO:1901982">
    <property type="term" value="F:maltose binding"/>
    <property type="evidence" value="ECO:0007669"/>
    <property type="project" value="TreeGrafter"/>
</dbReference>
<evidence type="ECO:0000256" key="1">
    <source>
        <dbReference type="ARBA" id="ARBA00008520"/>
    </source>
</evidence>
<accession>C5C2Q5</accession>
<dbReference type="InterPro" id="IPR006060">
    <property type="entry name" value="Maltose/Cyclodextrin-bd"/>
</dbReference>
<evidence type="ECO:0000256" key="3">
    <source>
        <dbReference type="ARBA" id="ARBA00022597"/>
    </source>
</evidence>
<dbReference type="GO" id="GO:0042956">
    <property type="term" value="P:maltodextrin transmembrane transport"/>
    <property type="evidence" value="ECO:0007669"/>
    <property type="project" value="TreeGrafter"/>
</dbReference>
<keyword evidence="3" id="KW-0762">Sugar transport</keyword>
<dbReference type="PANTHER" id="PTHR30061">
    <property type="entry name" value="MALTOSE-BINDING PERIPLASMIC PROTEIN"/>
    <property type="match status" value="1"/>
</dbReference>